<dbReference type="GO" id="GO:0003723">
    <property type="term" value="F:RNA binding"/>
    <property type="evidence" value="ECO:0007669"/>
    <property type="project" value="InterPro"/>
</dbReference>
<feature type="domain" description="Pseudouridine synthase RsuA/RluA-like" evidence="9">
    <location>
        <begin position="231"/>
        <end position="360"/>
    </location>
</feature>
<dbReference type="GeneID" id="111243488"/>
<reference evidence="10" key="1">
    <citation type="submission" date="2021-01" db="UniProtKB">
        <authorList>
            <consortium name="EnsemblMetazoa"/>
        </authorList>
    </citation>
    <scope>IDENTIFICATION</scope>
</reference>
<evidence type="ECO:0000256" key="4">
    <source>
        <dbReference type="ARBA" id="ARBA00023235"/>
    </source>
</evidence>
<organism evidence="10 11">
    <name type="scientific">Varroa destructor</name>
    <name type="common">Honeybee mite</name>
    <dbReference type="NCBI Taxonomy" id="109461"/>
    <lineage>
        <taxon>Eukaryota</taxon>
        <taxon>Metazoa</taxon>
        <taxon>Ecdysozoa</taxon>
        <taxon>Arthropoda</taxon>
        <taxon>Chelicerata</taxon>
        <taxon>Arachnida</taxon>
        <taxon>Acari</taxon>
        <taxon>Parasitiformes</taxon>
        <taxon>Mesostigmata</taxon>
        <taxon>Gamasina</taxon>
        <taxon>Dermanyssoidea</taxon>
        <taxon>Varroidae</taxon>
        <taxon>Varroa</taxon>
    </lineage>
</organism>
<evidence type="ECO:0000256" key="3">
    <source>
        <dbReference type="ARBA" id="ARBA00010876"/>
    </source>
</evidence>
<dbReference type="RefSeq" id="XP_022644886.1">
    <property type="nucleotide sequence ID" value="XM_022789151.1"/>
</dbReference>
<comment type="catalytic activity">
    <reaction evidence="2">
        <text>uridine in 5S rRNA = pseudouridine in 5S rRNA</text>
        <dbReference type="Rhea" id="RHEA:47036"/>
        <dbReference type="Rhea" id="RHEA-COMP:11730"/>
        <dbReference type="Rhea" id="RHEA-COMP:11731"/>
        <dbReference type="ChEBI" id="CHEBI:65314"/>
        <dbReference type="ChEBI" id="CHEBI:65315"/>
    </reaction>
</comment>
<dbReference type="Proteomes" id="UP000594260">
    <property type="component" value="Unplaced"/>
</dbReference>
<evidence type="ECO:0000256" key="8">
    <source>
        <dbReference type="SAM" id="MobiDB-lite"/>
    </source>
</evidence>
<dbReference type="InterPro" id="IPR020103">
    <property type="entry name" value="PsdUridine_synth_cat_dom_sf"/>
</dbReference>
<feature type="region of interest" description="Disordered" evidence="8">
    <location>
        <begin position="112"/>
        <end position="145"/>
    </location>
</feature>
<name>A0A7M7J9E3_VARDE</name>
<dbReference type="GO" id="GO:0001522">
    <property type="term" value="P:pseudouridine synthesis"/>
    <property type="evidence" value="ECO:0007669"/>
    <property type="project" value="InterPro"/>
</dbReference>
<dbReference type="PANTHER" id="PTHR21600">
    <property type="entry name" value="MITOCHONDRIAL RNA PSEUDOURIDINE SYNTHASE"/>
    <property type="match status" value="1"/>
</dbReference>
<dbReference type="GO" id="GO:0009982">
    <property type="term" value="F:pseudouridine synthase activity"/>
    <property type="evidence" value="ECO:0007669"/>
    <property type="project" value="InterPro"/>
</dbReference>
<dbReference type="PANTHER" id="PTHR21600:SF83">
    <property type="entry name" value="PSEUDOURIDYLATE SYNTHASE RPUSD4, MITOCHONDRIAL"/>
    <property type="match status" value="1"/>
</dbReference>
<dbReference type="InterPro" id="IPR050188">
    <property type="entry name" value="RluA_PseudoU_synthase"/>
</dbReference>
<dbReference type="Gene3D" id="3.30.2350.10">
    <property type="entry name" value="Pseudouridine synthase"/>
    <property type="match status" value="1"/>
</dbReference>
<dbReference type="AlphaFoldDB" id="A0A7M7J9E3"/>
<evidence type="ECO:0000256" key="2">
    <source>
        <dbReference type="ARBA" id="ARBA00001896"/>
    </source>
</evidence>
<evidence type="ECO:0000256" key="5">
    <source>
        <dbReference type="ARBA" id="ARBA00036943"/>
    </source>
</evidence>
<dbReference type="Pfam" id="PF00849">
    <property type="entry name" value="PseudoU_synth_2"/>
    <property type="match status" value="1"/>
</dbReference>
<dbReference type="SUPFAM" id="SSF55120">
    <property type="entry name" value="Pseudouridine synthase"/>
    <property type="match status" value="1"/>
</dbReference>
<keyword evidence="4" id="KW-0413">Isomerase</keyword>
<dbReference type="InterPro" id="IPR006145">
    <property type="entry name" value="PsdUridine_synth_RsuA/RluA"/>
</dbReference>
<evidence type="ECO:0000313" key="10">
    <source>
        <dbReference type="EnsemblMetazoa" id="XP_022644886"/>
    </source>
</evidence>
<comment type="catalytic activity">
    <reaction evidence="1">
        <text>a uridine in mRNA = a pseudouridine in mRNA</text>
        <dbReference type="Rhea" id="RHEA:56644"/>
        <dbReference type="Rhea" id="RHEA-COMP:14658"/>
        <dbReference type="Rhea" id="RHEA-COMP:14659"/>
        <dbReference type="ChEBI" id="CHEBI:65314"/>
        <dbReference type="ChEBI" id="CHEBI:65315"/>
    </reaction>
</comment>
<comment type="catalytic activity">
    <reaction evidence="5">
        <text>a uridine in tRNA = a pseudouridine in tRNA</text>
        <dbReference type="Rhea" id="RHEA:54572"/>
        <dbReference type="Rhea" id="RHEA-COMP:13339"/>
        <dbReference type="Rhea" id="RHEA-COMP:13934"/>
        <dbReference type="ChEBI" id="CHEBI:65314"/>
        <dbReference type="ChEBI" id="CHEBI:65315"/>
    </reaction>
</comment>
<feature type="compositionally biased region" description="Basic and acidic residues" evidence="8">
    <location>
        <begin position="114"/>
        <end position="135"/>
    </location>
</feature>
<comment type="similarity">
    <text evidence="3">Belongs to the pseudouridine synthase RluA family.</text>
</comment>
<evidence type="ECO:0000256" key="7">
    <source>
        <dbReference type="ARBA" id="ARBA00041563"/>
    </source>
</evidence>
<sequence>MVMLRGNAWLTCLGAFRCPTRFGLMPTRMLRSPRGPRVGSTFDERYSDVYSSNTFFTPTEFGAVRLDRNNVPLKHGEYEIKPKHHLADSDAAEPRVDTEGIIEKTVTKLPFTNEHGDLKDQETNSKKFQNESQDKIKKKRGRPRLEREISKADIRTVKKAQPVSPTEAEPKSAFEAVNKIRANLDSEEAKLAKAQIRLVDSQGFRLIKTEIEPPLNLMNHEQILQELATFFQAEKLYTVHRLDKEVTGVLCLAKNRHMANVIETLFKAHQVKKEYLAVTKGLVKERQGTIELPIAVGHIGGKERMVIVPRPPPGSKKSIPKFSQIFEARTEYEIISWHNSAAYWKLRPLTGYKHQLRVHLGFGLRCPIIGDHKYSHIKKLVPQKLPGDILAKLHVRQQKVREIPLHLHSRSLVVPGILAGGRNLVARVNPPKHFQKTVEQLGLS</sequence>
<evidence type="ECO:0000313" key="11">
    <source>
        <dbReference type="Proteomes" id="UP000594260"/>
    </source>
</evidence>
<accession>A0A7M7J9E3</accession>
<dbReference type="CDD" id="cd02869">
    <property type="entry name" value="PseudoU_synth_RluA_like"/>
    <property type="match status" value="1"/>
</dbReference>
<proteinExistence type="inferred from homology"/>
<keyword evidence="11" id="KW-1185">Reference proteome</keyword>
<evidence type="ECO:0000256" key="6">
    <source>
        <dbReference type="ARBA" id="ARBA00039953"/>
    </source>
</evidence>
<dbReference type="EnsemblMetazoa" id="XM_022789151">
    <property type="protein sequence ID" value="XP_022644886"/>
    <property type="gene ID" value="LOC111243488"/>
</dbReference>
<protein>
    <recommendedName>
        <fullName evidence="6">Pseudouridylate synthase RPUSD4, mitochondrial</fullName>
    </recommendedName>
    <alternativeName>
        <fullName evidence="7">RNA pseudouridylate synthase domain-containing protein 4</fullName>
    </alternativeName>
</protein>
<evidence type="ECO:0000259" key="9">
    <source>
        <dbReference type="Pfam" id="PF00849"/>
    </source>
</evidence>
<evidence type="ECO:0000256" key="1">
    <source>
        <dbReference type="ARBA" id="ARBA00001166"/>
    </source>
</evidence>